<dbReference type="HOGENOM" id="CLU_2263333_0_0_1"/>
<sequence length="103" mass="11879">MSWKAFVEMVTLHENCHEGPLRLNSLHQEKYSGIHASRKLLSDHQEALCKEPRDKICDLVGLAADTIGFPMDYNKFLIEVWADTMEFWNRGEDLPSDDIFSVP</sequence>
<dbReference type="STRING" id="999810.G2YDL5"/>
<dbReference type="InParanoid" id="G2YDL5"/>
<organism evidence="1 2">
    <name type="scientific">Botryotinia fuckeliana (strain T4)</name>
    <name type="common">Noble rot fungus</name>
    <name type="synonym">Botrytis cinerea</name>
    <dbReference type="NCBI Taxonomy" id="999810"/>
    <lineage>
        <taxon>Eukaryota</taxon>
        <taxon>Fungi</taxon>
        <taxon>Dikarya</taxon>
        <taxon>Ascomycota</taxon>
        <taxon>Pezizomycotina</taxon>
        <taxon>Leotiomycetes</taxon>
        <taxon>Helotiales</taxon>
        <taxon>Sclerotiniaceae</taxon>
        <taxon>Botrytis</taxon>
    </lineage>
</organism>
<evidence type="ECO:0000313" key="1">
    <source>
        <dbReference type="EMBL" id="CCD49863.1"/>
    </source>
</evidence>
<dbReference type="OrthoDB" id="194358at2759"/>
<accession>G2YDL5</accession>
<gene>
    <name evidence="1" type="ORF">BofuT4_P095710.1</name>
</gene>
<dbReference type="EMBL" id="FQ790321">
    <property type="protein sequence ID" value="CCD49863.1"/>
    <property type="molecule type" value="Genomic_DNA"/>
</dbReference>
<dbReference type="AlphaFoldDB" id="G2YDL5"/>
<name>G2YDL5_BOTF4</name>
<proteinExistence type="predicted"/>
<dbReference type="Proteomes" id="UP000008177">
    <property type="component" value="Unplaced contigs"/>
</dbReference>
<reference evidence="2" key="1">
    <citation type="journal article" date="2011" name="PLoS Genet.">
        <title>Genomic analysis of the necrotrophic fungal pathogens Sclerotinia sclerotiorum and Botrytis cinerea.</title>
        <authorList>
            <person name="Amselem J."/>
            <person name="Cuomo C.A."/>
            <person name="van Kan J.A."/>
            <person name="Viaud M."/>
            <person name="Benito E.P."/>
            <person name="Couloux A."/>
            <person name="Coutinho P.M."/>
            <person name="de Vries R.P."/>
            <person name="Dyer P.S."/>
            <person name="Fillinger S."/>
            <person name="Fournier E."/>
            <person name="Gout L."/>
            <person name="Hahn M."/>
            <person name="Kohn L."/>
            <person name="Lapalu N."/>
            <person name="Plummer K.M."/>
            <person name="Pradier J.M."/>
            <person name="Quevillon E."/>
            <person name="Sharon A."/>
            <person name="Simon A."/>
            <person name="ten Have A."/>
            <person name="Tudzynski B."/>
            <person name="Tudzynski P."/>
            <person name="Wincker P."/>
            <person name="Andrew M."/>
            <person name="Anthouard V."/>
            <person name="Beever R.E."/>
            <person name="Beffa R."/>
            <person name="Benoit I."/>
            <person name="Bouzid O."/>
            <person name="Brault B."/>
            <person name="Chen Z."/>
            <person name="Choquer M."/>
            <person name="Collemare J."/>
            <person name="Cotton P."/>
            <person name="Danchin E.G."/>
            <person name="Da Silva C."/>
            <person name="Gautier A."/>
            <person name="Giraud C."/>
            <person name="Giraud T."/>
            <person name="Gonzalez C."/>
            <person name="Grossetete S."/>
            <person name="Guldener U."/>
            <person name="Henrissat B."/>
            <person name="Howlett B.J."/>
            <person name="Kodira C."/>
            <person name="Kretschmer M."/>
            <person name="Lappartient A."/>
            <person name="Leroch M."/>
            <person name="Levis C."/>
            <person name="Mauceli E."/>
            <person name="Neuveglise C."/>
            <person name="Oeser B."/>
            <person name="Pearson M."/>
            <person name="Poulain J."/>
            <person name="Poussereau N."/>
            <person name="Quesneville H."/>
            <person name="Rascle C."/>
            <person name="Schumacher J."/>
            <person name="Segurens B."/>
            <person name="Sexton A."/>
            <person name="Silva E."/>
            <person name="Sirven C."/>
            <person name="Soanes D.M."/>
            <person name="Talbot N.J."/>
            <person name="Templeton M."/>
            <person name="Yandava C."/>
            <person name="Yarden O."/>
            <person name="Zeng Q."/>
            <person name="Rollins J.A."/>
            <person name="Lebrun M.H."/>
            <person name="Dickman M."/>
        </authorList>
    </citation>
    <scope>NUCLEOTIDE SEQUENCE [LARGE SCALE GENOMIC DNA]</scope>
    <source>
        <strain evidence="2">T4</strain>
    </source>
</reference>
<protein>
    <submittedName>
        <fullName evidence="1">Uncharacterized protein</fullName>
    </submittedName>
</protein>
<evidence type="ECO:0000313" key="2">
    <source>
        <dbReference type="Proteomes" id="UP000008177"/>
    </source>
</evidence>